<dbReference type="Gene3D" id="3.40.1580.20">
    <property type="entry name" value="Syd protein"/>
    <property type="match status" value="1"/>
</dbReference>
<dbReference type="CDD" id="cd16323">
    <property type="entry name" value="Syd"/>
    <property type="match status" value="1"/>
</dbReference>
<dbReference type="GO" id="GO:0009898">
    <property type="term" value="C:cytoplasmic side of plasma membrane"/>
    <property type="evidence" value="ECO:0007669"/>
    <property type="project" value="InterPro"/>
</dbReference>
<evidence type="ECO:0000313" key="4">
    <source>
        <dbReference type="EMBL" id="SVC25426.1"/>
    </source>
</evidence>
<name>A0A382KMJ7_9ZZZZ</name>
<dbReference type="InterPro" id="IPR038228">
    <property type="entry name" value="Syd_sf"/>
</dbReference>
<evidence type="ECO:0000256" key="1">
    <source>
        <dbReference type="ARBA" id="ARBA00022475"/>
    </source>
</evidence>
<gene>
    <name evidence="4" type="ORF">METZ01_LOCUS278280</name>
</gene>
<sequence length="123" mass="14136">MALTISAQLDKFVSSYVEQAEGLKIAFDSEWPSPCYETTAQDGELVRWSPTLQSPVQSFSNVEEALSLELNPDYCEYFTRYYSDNLKANAPQGRCELLQVFNSEDFERLQQNLIGHLLMKQRL</sequence>
<organism evidence="4">
    <name type="scientific">marine metagenome</name>
    <dbReference type="NCBI Taxonomy" id="408172"/>
    <lineage>
        <taxon>unclassified sequences</taxon>
        <taxon>metagenomes</taxon>
        <taxon>ecological metagenomes</taxon>
    </lineage>
</organism>
<dbReference type="Pfam" id="PF07348">
    <property type="entry name" value="Syd"/>
    <property type="match status" value="1"/>
</dbReference>
<dbReference type="InterPro" id="IPR009948">
    <property type="entry name" value="Syd"/>
</dbReference>
<keyword evidence="2" id="KW-0997">Cell inner membrane</keyword>
<accession>A0A382KMJ7</accession>
<protein>
    <submittedName>
        <fullName evidence="4">Uncharacterized protein</fullName>
    </submittedName>
</protein>
<evidence type="ECO:0000256" key="2">
    <source>
        <dbReference type="ARBA" id="ARBA00022519"/>
    </source>
</evidence>
<reference evidence="4" key="1">
    <citation type="submission" date="2018-05" db="EMBL/GenBank/DDBJ databases">
        <authorList>
            <person name="Lanie J.A."/>
            <person name="Ng W.-L."/>
            <person name="Kazmierczak K.M."/>
            <person name="Andrzejewski T.M."/>
            <person name="Davidsen T.M."/>
            <person name="Wayne K.J."/>
            <person name="Tettelin H."/>
            <person name="Glass J.I."/>
            <person name="Rusch D."/>
            <person name="Podicherti R."/>
            <person name="Tsui H.-C.T."/>
            <person name="Winkler M.E."/>
        </authorList>
    </citation>
    <scope>NUCLEOTIDE SEQUENCE</scope>
</reference>
<feature type="non-terminal residue" evidence="4">
    <location>
        <position position="123"/>
    </location>
</feature>
<keyword evidence="3" id="KW-0472">Membrane</keyword>
<evidence type="ECO:0000256" key="3">
    <source>
        <dbReference type="ARBA" id="ARBA00023136"/>
    </source>
</evidence>
<dbReference type="AlphaFoldDB" id="A0A382KMJ7"/>
<proteinExistence type="predicted"/>
<keyword evidence="1" id="KW-1003">Cell membrane</keyword>
<dbReference type="EMBL" id="UINC01081507">
    <property type="protein sequence ID" value="SVC25426.1"/>
    <property type="molecule type" value="Genomic_DNA"/>
</dbReference>